<feature type="signal peptide" evidence="3">
    <location>
        <begin position="1"/>
        <end position="19"/>
    </location>
</feature>
<name>A0A0G4J190_PLABS</name>
<accession>A0A0G4J190</accession>
<evidence type="ECO:0000313" key="6">
    <source>
        <dbReference type="EMBL" id="SPR01358.1"/>
    </source>
</evidence>
<evidence type="ECO:0000256" key="2">
    <source>
        <dbReference type="ARBA" id="ARBA00023239"/>
    </source>
</evidence>
<reference evidence="5 7" key="1">
    <citation type="submission" date="2015-02" db="EMBL/GenBank/DDBJ databases">
        <authorList>
            <person name="Chooi Y.-H."/>
        </authorList>
    </citation>
    <scope>NUCLEOTIDE SEQUENCE [LARGE SCALE GENOMIC DNA]</scope>
    <source>
        <strain evidence="5">E3</strain>
    </source>
</reference>
<dbReference type="Pfam" id="PF05426">
    <property type="entry name" value="Alginate_lyase"/>
    <property type="match status" value="1"/>
</dbReference>
<proteinExistence type="predicted"/>
<dbReference type="Gene3D" id="1.50.10.100">
    <property type="entry name" value="Chondroitin AC/alginate lyase"/>
    <property type="match status" value="1"/>
</dbReference>
<protein>
    <recommendedName>
        <fullName evidence="4">Alginate lyase domain-containing protein</fullName>
    </recommendedName>
</protein>
<evidence type="ECO:0000313" key="8">
    <source>
        <dbReference type="Proteomes" id="UP000290189"/>
    </source>
</evidence>
<keyword evidence="2" id="KW-0456">Lyase</keyword>
<evidence type="ECO:0000313" key="5">
    <source>
        <dbReference type="EMBL" id="CEP01330.1"/>
    </source>
</evidence>
<dbReference type="EMBL" id="CDSF01000112">
    <property type="protein sequence ID" value="CEP01330.1"/>
    <property type="molecule type" value="Genomic_DNA"/>
</dbReference>
<dbReference type="Proteomes" id="UP000290189">
    <property type="component" value="Unassembled WGS sequence"/>
</dbReference>
<evidence type="ECO:0000256" key="3">
    <source>
        <dbReference type="SAM" id="SignalP"/>
    </source>
</evidence>
<feature type="domain" description="Alginate lyase" evidence="4">
    <location>
        <begin position="74"/>
        <end position="293"/>
    </location>
</feature>
<organism evidence="5 7">
    <name type="scientific">Plasmodiophora brassicae</name>
    <name type="common">Clubroot disease agent</name>
    <dbReference type="NCBI Taxonomy" id="37360"/>
    <lineage>
        <taxon>Eukaryota</taxon>
        <taxon>Sar</taxon>
        <taxon>Rhizaria</taxon>
        <taxon>Endomyxa</taxon>
        <taxon>Phytomyxea</taxon>
        <taxon>Plasmodiophorida</taxon>
        <taxon>Plasmodiophoridae</taxon>
        <taxon>Plasmodiophora</taxon>
    </lineage>
</organism>
<evidence type="ECO:0000259" key="4">
    <source>
        <dbReference type="Pfam" id="PF05426"/>
    </source>
</evidence>
<keyword evidence="6" id="KW-0496">Mitochondrion</keyword>
<dbReference type="STRING" id="37360.A0A0G4J190"/>
<dbReference type="Proteomes" id="UP000039324">
    <property type="component" value="Unassembled WGS sequence"/>
</dbReference>
<sequence length="311" mass="35413">MSFALSVTPFLLLFGTVFGGCYINQPSEFIHPGLLHTDEDFQFVRFWVEHGYEPYLSGWSTLQNNWHSRLSYTARASPIVYRGDDGVHPQNYHDLMSDAHAAYLHALLWKISGDDRWADIAVQILNACAVSLEALYGTADRFLMAGFQGYQIANAGEILRRYPRWSKESFQNFTTMMLNVFYPMNKDFLVRHNDAHSPVHYWSNWDLGIMASLIAIGVVADRPDIYNFAVDYFYRGSGNGAINRTSWVTCQDGTAQDQESGRDQGHATLSIMLLTTFCQMAWAQKCDLFGYDDNRVLKGQSTRPSTTWVSM</sequence>
<dbReference type="EMBL" id="OVEO01000017">
    <property type="protein sequence ID" value="SPR01358.1"/>
    <property type="molecule type" value="Genomic_DNA"/>
</dbReference>
<dbReference type="AlphaFoldDB" id="A0A0G4J190"/>
<dbReference type="InterPro" id="IPR008929">
    <property type="entry name" value="Chondroitin_lyas"/>
</dbReference>
<dbReference type="GO" id="GO:0016829">
    <property type="term" value="F:lyase activity"/>
    <property type="evidence" value="ECO:0007669"/>
    <property type="project" value="UniProtKB-KW"/>
</dbReference>
<geneLocation type="mitochondrion" evidence="6"/>
<keyword evidence="7" id="KW-1185">Reference proteome</keyword>
<reference evidence="6 8" key="2">
    <citation type="submission" date="2018-03" db="EMBL/GenBank/DDBJ databases">
        <authorList>
            <person name="Fogelqvist J."/>
        </authorList>
    </citation>
    <scope>NUCLEOTIDE SEQUENCE [LARGE SCALE GENOMIC DNA]</scope>
</reference>
<feature type="chain" id="PRO_5033223394" description="Alginate lyase domain-containing protein" evidence="3">
    <location>
        <begin position="20"/>
        <end position="311"/>
    </location>
</feature>
<dbReference type="InterPro" id="IPR008397">
    <property type="entry name" value="Alginate_lyase_dom"/>
</dbReference>
<dbReference type="OrthoDB" id="526316at2759"/>
<evidence type="ECO:0000256" key="1">
    <source>
        <dbReference type="ARBA" id="ARBA00022729"/>
    </source>
</evidence>
<gene>
    <name evidence="5" type="ORF">PBRA_001936</name>
    <name evidence="6" type="ORF">PLBR_LOCUS8573</name>
</gene>
<evidence type="ECO:0000313" key="7">
    <source>
        <dbReference type="Proteomes" id="UP000039324"/>
    </source>
</evidence>
<dbReference type="SUPFAM" id="SSF48230">
    <property type="entry name" value="Chondroitin AC/alginate lyase"/>
    <property type="match status" value="1"/>
</dbReference>
<keyword evidence="1 3" id="KW-0732">Signal</keyword>